<dbReference type="PANTHER" id="PTHR44688">
    <property type="entry name" value="DNA-BINDING TRANSCRIPTIONAL ACTIVATOR DEVR_DOSR"/>
    <property type="match status" value="1"/>
</dbReference>
<dbReference type="Gene3D" id="1.10.10.10">
    <property type="entry name" value="Winged helix-like DNA-binding domain superfamily/Winged helix DNA-binding domain"/>
    <property type="match status" value="1"/>
</dbReference>
<dbReference type="InterPro" id="IPR059106">
    <property type="entry name" value="WHD_MalT"/>
</dbReference>
<dbReference type="SMART" id="SM00421">
    <property type="entry name" value="HTH_LUXR"/>
    <property type="match status" value="1"/>
</dbReference>
<keyword evidence="6" id="KW-1185">Reference proteome</keyword>
<dbReference type="Pfam" id="PF00196">
    <property type="entry name" value="GerE"/>
    <property type="match status" value="1"/>
</dbReference>
<dbReference type="Pfam" id="PF25873">
    <property type="entry name" value="WHD_MalT"/>
    <property type="match status" value="1"/>
</dbReference>
<feature type="domain" description="HTH luxR-type" evidence="4">
    <location>
        <begin position="716"/>
        <end position="781"/>
    </location>
</feature>
<evidence type="ECO:0000256" key="2">
    <source>
        <dbReference type="ARBA" id="ARBA00023125"/>
    </source>
</evidence>
<comment type="caution">
    <text evidence="5">The sequence shown here is derived from an EMBL/GenBank/DDBJ whole genome shotgun (WGS) entry which is preliminary data.</text>
</comment>
<dbReference type="Gene3D" id="1.25.40.10">
    <property type="entry name" value="Tetratricopeptide repeat domain"/>
    <property type="match status" value="1"/>
</dbReference>
<dbReference type="InterPro" id="IPR016032">
    <property type="entry name" value="Sig_transdc_resp-reg_C-effctor"/>
</dbReference>
<evidence type="ECO:0000313" key="5">
    <source>
        <dbReference type="EMBL" id="GLV53623.1"/>
    </source>
</evidence>
<dbReference type="PANTHER" id="PTHR44688:SF16">
    <property type="entry name" value="DNA-BINDING TRANSCRIPTIONAL ACTIVATOR DEVR_DOSR"/>
    <property type="match status" value="1"/>
</dbReference>
<evidence type="ECO:0000259" key="4">
    <source>
        <dbReference type="PROSITE" id="PS50043"/>
    </source>
</evidence>
<dbReference type="PRINTS" id="PR00038">
    <property type="entry name" value="HTHLUXR"/>
</dbReference>
<keyword evidence="2" id="KW-0238">DNA-binding</keyword>
<dbReference type="EMBL" id="BSRI01000001">
    <property type="protein sequence ID" value="GLV53623.1"/>
    <property type="molecule type" value="Genomic_DNA"/>
</dbReference>
<evidence type="ECO:0000313" key="6">
    <source>
        <dbReference type="Proteomes" id="UP001344906"/>
    </source>
</evidence>
<dbReference type="SUPFAM" id="SSF46894">
    <property type="entry name" value="C-terminal effector domain of the bipartite response regulators"/>
    <property type="match status" value="1"/>
</dbReference>
<dbReference type="CDD" id="cd06170">
    <property type="entry name" value="LuxR_C_like"/>
    <property type="match status" value="1"/>
</dbReference>
<dbReference type="Pfam" id="PF17874">
    <property type="entry name" value="TPR_MalT"/>
    <property type="match status" value="1"/>
</dbReference>
<keyword evidence="3" id="KW-0804">Transcription</keyword>
<dbReference type="InterPro" id="IPR041617">
    <property type="entry name" value="TPR_MalT"/>
</dbReference>
<protein>
    <submittedName>
        <fullName evidence="5">LuxR family transcriptional regulator</fullName>
    </submittedName>
</protein>
<organism evidence="5 6">
    <name type="scientific">Dictyobacter halimunensis</name>
    <dbReference type="NCBI Taxonomy" id="3026934"/>
    <lineage>
        <taxon>Bacteria</taxon>
        <taxon>Bacillati</taxon>
        <taxon>Chloroflexota</taxon>
        <taxon>Ktedonobacteria</taxon>
        <taxon>Ktedonobacterales</taxon>
        <taxon>Dictyobacteraceae</taxon>
        <taxon>Dictyobacter</taxon>
    </lineage>
</organism>
<accession>A0ABQ6FLC3</accession>
<dbReference type="InterPro" id="IPR011990">
    <property type="entry name" value="TPR-like_helical_dom_sf"/>
</dbReference>
<dbReference type="PROSITE" id="PS00622">
    <property type="entry name" value="HTH_LUXR_1"/>
    <property type="match status" value="1"/>
</dbReference>
<dbReference type="InterPro" id="IPR036388">
    <property type="entry name" value="WH-like_DNA-bd_sf"/>
</dbReference>
<dbReference type="PROSITE" id="PS50043">
    <property type="entry name" value="HTH_LUXR_2"/>
    <property type="match status" value="1"/>
</dbReference>
<name>A0ABQ6FLC3_9CHLR</name>
<keyword evidence="1" id="KW-0805">Transcription regulation</keyword>
<gene>
    <name evidence="5" type="ORF">KDH_04750</name>
</gene>
<sequence length="787" mass="89994">MLVLDNYEEITEPAIHGLLSLLLNHLPPTLCVVLTTRTDPPFSLARLRAQAQILELRTEQLRATSEEMATFLRGVMNLRLSMQNIQEVDARLQGWWAGMQLAALAFKGKASPKNLLQVSQGSQPALFEYLVHEVLLRQPEQVQTFLLRTSILPRLCNSLSNAVLEQQDSQLFLEEVERANLFLSPLDEQRQWYAYHPFFAEVLCARLEQTAPTEVPLLHLRASQWYATHQMHNEAIQHALQAHEWSWAATLMEQIPSQHIWSRSRDALLRSWIEQLPREVVRERPRLCLAEASSLFWIAPPGVTEDWIRDARSAWTRAHQREEQIDGEQGIYKPEAPTALLGEIAALQATIAGFYHGDAGATQAFCQEAQTHLKERQWAAQLQVTFAQARANIAEGDFEHAMQQMQAAWNRIRAEGDQKLESIYWREAVWERTMAGQLHQAWQLNQQAIHVLQTIEEPLPPLPPLLCWPYGYQAKILHEWNRLEEAQCLAEQAIQLGEQAEMLAFLHFGYAVLLRIAFSQERWEEAGKLSQQLIYVGRITSSPYSAALWNCVDQMRFWLTCGDLAQARRWAADIRREAPLVSPLAREKQGVAFVRLLLAESQPEHALHLLLSLIEGATARQRWYDVLEMWLLQIQAYEMLQQRQEALARLARAVHLSAPEGYIRRFVDEGPLMADLLSQLRGQECQEEDLPYLETLLRAFHQQPRAQSTSQDRGPSPMLLDPLSTREQEVLHLLARGASNQEIADTLVVALDTIKHHVSNILSKLEVSNRTQAVARARSLGFFSAEE</sequence>
<dbReference type="InterPro" id="IPR000792">
    <property type="entry name" value="Tscrpt_reg_LuxR_C"/>
</dbReference>
<evidence type="ECO:0000256" key="3">
    <source>
        <dbReference type="ARBA" id="ARBA00023163"/>
    </source>
</evidence>
<dbReference type="Proteomes" id="UP001344906">
    <property type="component" value="Unassembled WGS sequence"/>
</dbReference>
<reference evidence="5 6" key="1">
    <citation type="submission" date="2023-02" db="EMBL/GenBank/DDBJ databases">
        <title>Dictyobacter halimunensis sp. nov., a new member of the class Ktedonobacteria from forest soil in a geothermal area.</title>
        <authorList>
            <person name="Rachmania M.K."/>
            <person name="Ningsih F."/>
            <person name="Sakai Y."/>
            <person name="Yabe S."/>
            <person name="Yokota A."/>
            <person name="Sjamsuridzal W."/>
        </authorList>
    </citation>
    <scope>NUCLEOTIDE SEQUENCE [LARGE SCALE GENOMIC DNA]</scope>
    <source>
        <strain evidence="5 6">S3.2.2.5</strain>
    </source>
</reference>
<dbReference type="SUPFAM" id="SSF48452">
    <property type="entry name" value="TPR-like"/>
    <property type="match status" value="1"/>
</dbReference>
<evidence type="ECO:0000256" key="1">
    <source>
        <dbReference type="ARBA" id="ARBA00023015"/>
    </source>
</evidence>
<proteinExistence type="predicted"/>